<comment type="caution">
    <text evidence="1">The sequence shown here is derived from an EMBL/GenBank/DDBJ whole genome shotgun (WGS) entry which is preliminary data.</text>
</comment>
<accession>A0AAV0XJR8</accession>
<dbReference type="EMBL" id="CARXXK010000005">
    <property type="protein sequence ID" value="CAI6368528.1"/>
    <property type="molecule type" value="Genomic_DNA"/>
</dbReference>
<reference evidence="1 2" key="1">
    <citation type="submission" date="2023-01" db="EMBL/GenBank/DDBJ databases">
        <authorList>
            <person name="Whitehead M."/>
        </authorList>
    </citation>
    <scope>NUCLEOTIDE SEQUENCE [LARGE SCALE GENOMIC DNA]</scope>
</reference>
<evidence type="ECO:0000313" key="1">
    <source>
        <dbReference type="EMBL" id="CAI6368528.1"/>
    </source>
</evidence>
<name>A0AAV0XJR8_9HEMI</name>
<evidence type="ECO:0000313" key="2">
    <source>
        <dbReference type="Proteomes" id="UP001160148"/>
    </source>
</evidence>
<organism evidence="1 2">
    <name type="scientific">Macrosiphum euphorbiae</name>
    <name type="common">potato aphid</name>
    <dbReference type="NCBI Taxonomy" id="13131"/>
    <lineage>
        <taxon>Eukaryota</taxon>
        <taxon>Metazoa</taxon>
        <taxon>Ecdysozoa</taxon>
        <taxon>Arthropoda</taxon>
        <taxon>Hexapoda</taxon>
        <taxon>Insecta</taxon>
        <taxon>Pterygota</taxon>
        <taxon>Neoptera</taxon>
        <taxon>Paraneoptera</taxon>
        <taxon>Hemiptera</taxon>
        <taxon>Sternorrhyncha</taxon>
        <taxon>Aphidomorpha</taxon>
        <taxon>Aphidoidea</taxon>
        <taxon>Aphididae</taxon>
        <taxon>Macrosiphini</taxon>
        <taxon>Macrosiphum</taxon>
    </lineage>
</organism>
<protein>
    <submittedName>
        <fullName evidence="1">Uncharacterized protein</fullName>
    </submittedName>
</protein>
<sequence length="72" mass="8049">MVNGHVASGFWRKLDVPGPSASRSDGWHKIRQCRQQLRLSTLENTDENSSKSAAAAGDNLIQYCGHRSKFEF</sequence>
<gene>
    <name evidence="1" type="ORF">MEUPH1_LOCUS22872</name>
</gene>
<proteinExistence type="predicted"/>
<dbReference type="Proteomes" id="UP001160148">
    <property type="component" value="Unassembled WGS sequence"/>
</dbReference>
<keyword evidence="2" id="KW-1185">Reference proteome</keyword>
<dbReference type="AlphaFoldDB" id="A0AAV0XJR8"/>